<accession>A0ABP0JBJ8</accession>
<feature type="compositionally biased region" description="Basic and acidic residues" evidence="1">
    <location>
        <begin position="117"/>
        <end position="130"/>
    </location>
</feature>
<organism evidence="2 3">
    <name type="scientific">Durusdinium trenchii</name>
    <dbReference type="NCBI Taxonomy" id="1381693"/>
    <lineage>
        <taxon>Eukaryota</taxon>
        <taxon>Sar</taxon>
        <taxon>Alveolata</taxon>
        <taxon>Dinophyceae</taxon>
        <taxon>Suessiales</taxon>
        <taxon>Symbiodiniaceae</taxon>
        <taxon>Durusdinium</taxon>
    </lineage>
</organism>
<protein>
    <submittedName>
        <fullName evidence="2">Uncharacterized protein</fullName>
    </submittedName>
</protein>
<evidence type="ECO:0000313" key="2">
    <source>
        <dbReference type="EMBL" id="CAK9011717.1"/>
    </source>
</evidence>
<feature type="region of interest" description="Disordered" evidence="1">
    <location>
        <begin position="112"/>
        <end position="142"/>
    </location>
</feature>
<keyword evidence="3" id="KW-1185">Reference proteome</keyword>
<name>A0ABP0JBJ8_9DINO</name>
<gene>
    <name evidence="2" type="ORF">SCF082_LOCUS11210</name>
</gene>
<evidence type="ECO:0000313" key="3">
    <source>
        <dbReference type="Proteomes" id="UP001642464"/>
    </source>
</evidence>
<dbReference type="Proteomes" id="UP001642464">
    <property type="component" value="Unassembled WGS sequence"/>
</dbReference>
<feature type="non-terminal residue" evidence="2">
    <location>
        <position position="370"/>
    </location>
</feature>
<reference evidence="2 3" key="1">
    <citation type="submission" date="2024-02" db="EMBL/GenBank/DDBJ databases">
        <authorList>
            <person name="Chen Y."/>
            <person name="Shah S."/>
            <person name="Dougan E. K."/>
            <person name="Thang M."/>
            <person name="Chan C."/>
        </authorList>
    </citation>
    <scope>NUCLEOTIDE SEQUENCE [LARGE SCALE GENOMIC DNA]</scope>
</reference>
<dbReference type="EMBL" id="CAXAMM010006646">
    <property type="protein sequence ID" value="CAK9011717.1"/>
    <property type="molecule type" value="Genomic_DNA"/>
</dbReference>
<sequence length="370" mass="41576">MNYPFQLMSQALRANDETSKHWDDLVEGPCWKSPSEAKRCCHGRALSLREELVSQMERLETQWPWCGEASNYVHKRFMSQGMRPGAARQEVSEEDEAARALYRFGRLSGHPNCGPEALREDDGAHEPKTREPRRRQLARSPLGCRAKSREAVDVAVDVDLAEHRNASGLFVDPLGPPRNETPPDAKRVRFLRSFAEPENLAELLRKVDVDGCDCVLAALALRLLRPKFIIMEINWSIPPPLRFDNAILTGANPGPSGLALARLVFGSSLEQNWWSSVGFRFTSHGCSLSGASAEFAPFGYSLWRLAGMVNAVWVHREVAHLLGAEVDEVNCFNHAWRSPDLVRYLHWSVIHDWRTGPVRAALAHAWGNLT</sequence>
<comment type="caution">
    <text evidence="2">The sequence shown here is derived from an EMBL/GenBank/DDBJ whole genome shotgun (WGS) entry which is preliminary data.</text>
</comment>
<proteinExistence type="predicted"/>
<evidence type="ECO:0000256" key="1">
    <source>
        <dbReference type="SAM" id="MobiDB-lite"/>
    </source>
</evidence>